<dbReference type="InterPro" id="IPR001279">
    <property type="entry name" value="Metallo-B-lactamas"/>
</dbReference>
<organism evidence="2 3">
    <name type="scientific">Laedolimicola ammoniilytica</name>
    <dbReference type="NCBI Taxonomy" id="2981771"/>
    <lineage>
        <taxon>Bacteria</taxon>
        <taxon>Bacillati</taxon>
        <taxon>Bacillota</taxon>
        <taxon>Clostridia</taxon>
        <taxon>Lachnospirales</taxon>
        <taxon>Lachnospiraceae</taxon>
        <taxon>Laedolimicola</taxon>
    </lineage>
</organism>
<name>A0ABT2RZI7_9FIRM</name>
<dbReference type="PROSITE" id="PS51257">
    <property type="entry name" value="PROKAR_LIPOPROTEIN"/>
    <property type="match status" value="1"/>
</dbReference>
<dbReference type="Gene3D" id="3.60.15.10">
    <property type="entry name" value="Ribonuclease Z/Hydroxyacylglutathione hydrolase-like"/>
    <property type="match status" value="1"/>
</dbReference>
<dbReference type="InterPro" id="IPR035681">
    <property type="entry name" value="ComA-like_MBL"/>
</dbReference>
<evidence type="ECO:0000313" key="3">
    <source>
        <dbReference type="Proteomes" id="UP001652461"/>
    </source>
</evidence>
<dbReference type="InterPro" id="IPR036866">
    <property type="entry name" value="RibonucZ/Hydroxyglut_hydro"/>
</dbReference>
<evidence type="ECO:0000259" key="1">
    <source>
        <dbReference type="SMART" id="SM00849"/>
    </source>
</evidence>
<proteinExistence type="predicted"/>
<dbReference type="Pfam" id="PF00753">
    <property type="entry name" value="Lactamase_B"/>
    <property type="match status" value="1"/>
</dbReference>
<dbReference type="PANTHER" id="PTHR30619">
    <property type="entry name" value="DNA INTERNALIZATION/COMPETENCE PROTEIN COMEC/REC2"/>
    <property type="match status" value="1"/>
</dbReference>
<dbReference type="CDD" id="cd07731">
    <property type="entry name" value="ComA-like_MBL-fold"/>
    <property type="match status" value="1"/>
</dbReference>
<protein>
    <submittedName>
        <fullName evidence="2">MBL fold metallo-hydrolase</fullName>
    </submittedName>
</protein>
<dbReference type="PANTHER" id="PTHR30619:SF1">
    <property type="entry name" value="RECOMBINATION PROTEIN 2"/>
    <property type="match status" value="1"/>
</dbReference>
<dbReference type="InterPro" id="IPR052159">
    <property type="entry name" value="Competence_DNA_uptake"/>
</dbReference>
<dbReference type="EMBL" id="JAOQKC010000018">
    <property type="protein sequence ID" value="MCU6697744.1"/>
    <property type="molecule type" value="Genomic_DNA"/>
</dbReference>
<feature type="domain" description="Metallo-beta-lactamase" evidence="1">
    <location>
        <begin position="65"/>
        <end position="259"/>
    </location>
</feature>
<accession>A0ABT2RZI7</accession>
<dbReference type="SUPFAM" id="SSF56281">
    <property type="entry name" value="Metallo-hydrolase/oxidoreductase"/>
    <property type="match status" value="1"/>
</dbReference>
<evidence type="ECO:0000313" key="2">
    <source>
        <dbReference type="EMBL" id="MCU6697744.1"/>
    </source>
</evidence>
<comment type="caution">
    <text evidence="2">The sequence shown here is derived from an EMBL/GenBank/DDBJ whole genome shotgun (WGS) entry which is preliminary data.</text>
</comment>
<gene>
    <name evidence="2" type="ORF">OCV63_12690</name>
</gene>
<reference evidence="2 3" key="1">
    <citation type="journal article" date="2021" name="ISME Commun">
        <title>Automated analysis of genomic sequences facilitates high-throughput and comprehensive description of bacteria.</title>
        <authorList>
            <person name="Hitch T.C.A."/>
        </authorList>
    </citation>
    <scope>NUCLEOTIDE SEQUENCE [LARGE SCALE GENOMIC DNA]</scope>
    <source>
        <strain evidence="2 3">Sanger_04</strain>
    </source>
</reference>
<dbReference type="SMART" id="SM00849">
    <property type="entry name" value="Lactamase_B"/>
    <property type="match status" value="1"/>
</dbReference>
<dbReference type="Proteomes" id="UP001652461">
    <property type="component" value="Unassembled WGS sequence"/>
</dbReference>
<sequence length="301" mass="34095">MRRIRERDWLQAGVLLLVSALLIGCLLGFDHHEAERADTAVATGVAEKQRVSADELKVTFFDVEKSDAILIEQADFRMLVDTSFDDRADVILDYFSEHGIDTLDYLIITHFDKDHVGGADKILDAVKVKRVLEPDYTVDKKQYREYREAMMRNGIVPLSVTAVEHRKLGKASFAIYPPEQKQYSGNDNDMSLVISLRYGSQSFLLTGDSEMERIAELLTEPELNLKHTVLKVPHHGIKEKNSAAFLEQVHPETAVITCKNEWYVSRSVKKTLLCMDADLYLTCHGTVTCITDGNTMEILQE</sequence>
<keyword evidence="3" id="KW-1185">Reference proteome</keyword>
<dbReference type="RefSeq" id="WP_262670859.1">
    <property type="nucleotide sequence ID" value="NZ_JAOQKC010000018.1"/>
</dbReference>